<evidence type="ECO:0000256" key="10">
    <source>
        <dbReference type="ARBA" id="ARBA00022989"/>
    </source>
</evidence>
<dbReference type="GO" id="GO:0004674">
    <property type="term" value="F:protein serine/threonine kinase activity"/>
    <property type="evidence" value="ECO:0007669"/>
    <property type="project" value="UniProtKB-KW"/>
</dbReference>
<keyword evidence="8" id="KW-0418">Kinase</keyword>
<evidence type="ECO:0000256" key="13">
    <source>
        <dbReference type="ARBA" id="ARBA00048679"/>
    </source>
</evidence>
<comment type="similarity">
    <text evidence="15">Belongs to the protein kinase superfamily.</text>
</comment>
<dbReference type="EMBL" id="CM004397">
    <property type="protein sequence ID" value="OAY36683.1"/>
    <property type="molecule type" value="Genomic_DNA"/>
</dbReference>
<evidence type="ECO:0000256" key="8">
    <source>
        <dbReference type="ARBA" id="ARBA00022777"/>
    </source>
</evidence>
<reference evidence="17" key="1">
    <citation type="submission" date="2016-02" db="EMBL/GenBank/DDBJ databases">
        <title>WGS assembly of Manihot esculenta.</title>
        <authorList>
            <person name="Bredeson J.V."/>
            <person name="Prochnik S.E."/>
            <person name="Lyons J.B."/>
            <person name="Schmutz J."/>
            <person name="Grimwood J."/>
            <person name="Vrebalov J."/>
            <person name="Bart R.S."/>
            <person name="Amuge T."/>
            <person name="Ferguson M.E."/>
            <person name="Green R."/>
            <person name="Putnam N."/>
            <person name="Stites J."/>
            <person name="Rounsley S."/>
            <person name="Rokhsar D.S."/>
        </authorList>
    </citation>
    <scope>NUCLEOTIDE SEQUENCE [LARGE SCALE GENOMIC DNA]</scope>
    <source>
        <tissue evidence="17">Leaf</tissue>
    </source>
</reference>
<dbReference type="GO" id="GO:0005886">
    <property type="term" value="C:plasma membrane"/>
    <property type="evidence" value="ECO:0000318"/>
    <property type="project" value="GO_Central"/>
</dbReference>
<accession>A0A2C9UXX1</accession>
<feature type="binding site" evidence="14">
    <location>
        <position position="56"/>
    </location>
    <ligand>
        <name>ATP</name>
        <dbReference type="ChEBI" id="CHEBI:30616"/>
    </ligand>
</feature>
<keyword evidence="5" id="KW-0808">Transferase</keyword>
<keyword evidence="11" id="KW-0472">Membrane</keyword>
<comment type="catalytic activity">
    <reaction evidence="12">
        <text>L-threonyl-[protein] + ATP = O-phospho-L-threonyl-[protein] + ADP + H(+)</text>
        <dbReference type="Rhea" id="RHEA:46608"/>
        <dbReference type="Rhea" id="RHEA-COMP:11060"/>
        <dbReference type="Rhea" id="RHEA-COMP:11605"/>
        <dbReference type="ChEBI" id="CHEBI:15378"/>
        <dbReference type="ChEBI" id="CHEBI:30013"/>
        <dbReference type="ChEBI" id="CHEBI:30616"/>
        <dbReference type="ChEBI" id="CHEBI:61977"/>
        <dbReference type="ChEBI" id="CHEBI:456216"/>
        <dbReference type="EC" id="2.7.11.1"/>
    </reaction>
</comment>
<dbReference type="PANTHER" id="PTHR47982:SF40">
    <property type="entry name" value="NON-SPECIFIC SERINE_THREONINE PROTEIN KINASE"/>
    <property type="match status" value="1"/>
</dbReference>
<dbReference type="Gene3D" id="3.30.200.20">
    <property type="entry name" value="Phosphorylase Kinase, domain 1"/>
    <property type="match status" value="1"/>
</dbReference>
<keyword evidence="6" id="KW-0812">Transmembrane</keyword>
<keyword evidence="10" id="KW-1133">Transmembrane helix</keyword>
<dbReference type="GO" id="GO:0005524">
    <property type="term" value="F:ATP binding"/>
    <property type="evidence" value="ECO:0007669"/>
    <property type="project" value="UniProtKB-UniRule"/>
</dbReference>
<dbReference type="InterPro" id="IPR011009">
    <property type="entry name" value="Kinase-like_dom_sf"/>
</dbReference>
<evidence type="ECO:0000256" key="3">
    <source>
        <dbReference type="ARBA" id="ARBA00022475"/>
    </source>
</evidence>
<gene>
    <name evidence="17" type="ORF">MANES_11G039100</name>
</gene>
<evidence type="ECO:0000313" key="17">
    <source>
        <dbReference type="EMBL" id="OAY36683.1"/>
    </source>
</evidence>
<protein>
    <recommendedName>
        <fullName evidence="2">non-specific serine/threonine protein kinase</fullName>
        <ecNumber evidence="2">2.7.11.1</ecNumber>
    </recommendedName>
</protein>
<comment type="catalytic activity">
    <reaction evidence="13">
        <text>L-seryl-[protein] + ATP = O-phospho-L-seryl-[protein] + ADP + H(+)</text>
        <dbReference type="Rhea" id="RHEA:17989"/>
        <dbReference type="Rhea" id="RHEA-COMP:9863"/>
        <dbReference type="Rhea" id="RHEA-COMP:11604"/>
        <dbReference type="ChEBI" id="CHEBI:15378"/>
        <dbReference type="ChEBI" id="CHEBI:29999"/>
        <dbReference type="ChEBI" id="CHEBI:30616"/>
        <dbReference type="ChEBI" id="CHEBI:83421"/>
        <dbReference type="ChEBI" id="CHEBI:456216"/>
        <dbReference type="EC" id="2.7.11.1"/>
    </reaction>
</comment>
<dbReference type="InterPro" id="IPR008271">
    <property type="entry name" value="Ser/Thr_kinase_AS"/>
</dbReference>
<keyword evidence="9 14" id="KW-0067">ATP-binding</keyword>
<evidence type="ECO:0000256" key="12">
    <source>
        <dbReference type="ARBA" id="ARBA00047899"/>
    </source>
</evidence>
<sequence>MASRRERTSSTIGPKQYSFEELAAATGRFSRKNLLGEGGYGEVFKGFLDEHRAIKKLRIISSDEQRKKELEHEIKVINSVSHRNLVKLVGYCIEENDVLLVLEYFPNKCLKYNLHVEKGRILVWQERMQIAKGLAKGLEYLHEDCNFRIIHQDIKPGNILLDDNFESKIADFGLALFLPDNATHVSQ</sequence>
<dbReference type="InterPro" id="IPR047117">
    <property type="entry name" value="PERK1-13-like"/>
</dbReference>
<evidence type="ECO:0000256" key="2">
    <source>
        <dbReference type="ARBA" id="ARBA00012513"/>
    </source>
</evidence>
<evidence type="ECO:0000256" key="7">
    <source>
        <dbReference type="ARBA" id="ARBA00022741"/>
    </source>
</evidence>
<dbReference type="InterPro" id="IPR000719">
    <property type="entry name" value="Prot_kinase_dom"/>
</dbReference>
<dbReference type="EC" id="2.7.11.1" evidence="2"/>
<name>A0A2C9UXX1_MANES</name>
<organism evidence="17">
    <name type="scientific">Manihot esculenta</name>
    <name type="common">Cassava</name>
    <name type="synonym">Jatropha manihot</name>
    <dbReference type="NCBI Taxonomy" id="3983"/>
    <lineage>
        <taxon>Eukaryota</taxon>
        <taxon>Viridiplantae</taxon>
        <taxon>Streptophyta</taxon>
        <taxon>Embryophyta</taxon>
        <taxon>Tracheophyta</taxon>
        <taxon>Spermatophyta</taxon>
        <taxon>Magnoliopsida</taxon>
        <taxon>eudicotyledons</taxon>
        <taxon>Gunneridae</taxon>
        <taxon>Pentapetalae</taxon>
        <taxon>rosids</taxon>
        <taxon>fabids</taxon>
        <taxon>Malpighiales</taxon>
        <taxon>Euphorbiaceae</taxon>
        <taxon>Crotonoideae</taxon>
        <taxon>Manihoteae</taxon>
        <taxon>Manihot</taxon>
    </lineage>
</organism>
<evidence type="ECO:0000259" key="16">
    <source>
        <dbReference type="PROSITE" id="PS50011"/>
    </source>
</evidence>
<feature type="domain" description="Protein kinase" evidence="16">
    <location>
        <begin position="29"/>
        <end position="187"/>
    </location>
</feature>
<dbReference type="SMART" id="SM00220">
    <property type="entry name" value="S_TKc"/>
    <property type="match status" value="1"/>
</dbReference>
<evidence type="ECO:0000256" key="11">
    <source>
        <dbReference type="ARBA" id="ARBA00023136"/>
    </source>
</evidence>
<dbReference type="InterPro" id="IPR017441">
    <property type="entry name" value="Protein_kinase_ATP_BS"/>
</dbReference>
<dbReference type="FunFam" id="1.10.510.10:FF:001023">
    <property type="entry name" value="Os07g0541700 protein"/>
    <property type="match status" value="1"/>
</dbReference>
<evidence type="ECO:0000256" key="9">
    <source>
        <dbReference type="ARBA" id="ARBA00022840"/>
    </source>
</evidence>
<evidence type="ECO:0000256" key="4">
    <source>
        <dbReference type="ARBA" id="ARBA00022527"/>
    </source>
</evidence>
<evidence type="ECO:0000256" key="1">
    <source>
        <dbReference type="ARBA" id="ARBA00004162"/>
    </source>
</evidence>
<dbReference type="PROSITE" id="PS50011">
    <property type="entry name" value="PROTEIN_KINASE_DOM"/>
    <property type="match status" value="1"/>
</dbReference>
<comment type="subcellular location">
    <subcellularLocation>
        <location evidence="1">Cell membrane</location>
        <topology evidence="1">Single-pass membrane protein</topology>
    </subcellularLocation>
</comment>
<dbReference type="PROSITE" id="PS00108">
    <property type="entry name" value="PROTEIN_KINASE_ST"/>
    <property type="match status" value="1"/>
</dbReference>
<dbReference type="AlphaFoldDB" id="A0A2C9UXX1"/>
<evidence type="ECO:0000256" key="6">
    <source>
        <dbReference type="ARBA" id="ARBA00022692"/>
    </source>
</evidence>
<keyword evidence="4 15" id="KW-0723">Serine/threonine-protein kinase</keyword>
<evidence type="ECO:0000256" key="14">
    <source>
        <dbReference type="PROSITE-ProRule" id="PRU10141"/>
    </source>
</evidence>
<dbReference type="SUPFAM" id="SSF56112">
    <property type="entry name" value="Protein kinase-like (PK-like)"/>
    <property type="match status" value="1"/>
</dbReference>
<evidence type="ECO:0000256" key="5">
    <source>
        <dbReference type="ARBA" id="ARBA00022679"/>
    </source>
</evidence>
<dbReference type="Pfam" id="PF00069">
    <property type="entry name" value="Pkinase"/>
    <property type="match status" value="1"/>
</dbReference>
<keyword evidence="3" id="KW-1003">Cell membrane</keyword>
<proteinExistence type="inferred from homology"/>
<dbReference type="PROSITE" id="PS00107">
    <property type="entry name" value="PROTEIN_KINASE_ATP"/>
    <property type="match status" value="1"/>
</dbReference>
<evidence type="ECO:0000256" key="15">
    <source>
        <dbReference type="RuleBase" id="RU000304"/>
    </source>
</evidence>
<dbReference type="Gene3D" id="1.10.510.10">
    <property type="entry name" value="Transferase(Phosphotransferase) domain 1"/>
    <property type="match status" value="1"/>
</dbReference>
<keyword evidence="7 14" id="KW-0547">Nucleotide-binding</keyword>
<dbReference type="PANTHER" id="PTHR47982">
    <property type="entry name" value="PROLINE-RICH RECEPTOR-LIKE PROTEIN KINASE PERK4"/>
    <property type="match status" value="1"/>
</dbReference>